<evidence type="ECO:0000256" key="1">
    <source>
        <dbReference type="ARBA" id="ARBA00009477"/>
    </source>
</evidence>
<evidence type="ECO:0000256" key="2">
    <source>
        <dbReference type="SAM" id="Coils"/>
    </source>
</evidence>
<name>A0A165RPF9_AERVE</name>
<organism evidence="4 5">
    <name type="scientific">Aeromonas veronii</name>
    <dbReference type="NCBI Taxonomy" id="654"/>
    <lineage>
        <taxon>Bacteria</taxon>
        <taxon>Pseudomonadati</taxon>
        <taxon>Pseudomonadota</taxon>
        <taxon>Gammaproteobacteria</taxon>
        <taxon>Aeromonadales</taxon>
        <taxon>Aeromonadaceae</taxon>
        <taxon>Aeromonas</taxon>
    </lineage>
</organism>
<feature type="coiled-coil region" evidence="2">
    <location>
        <begin position="84"/>
        <end position="111"/>
    </location>
</feature>
<proteinExistence type="inferred from homology"/>
<dbReference type="EMBL" id="CP014774">
    <property type="protein sequence ID" value="ANB52396.1"/>
    <property type="molecule type" value="Genomic_DNA"/>
</dbReference>
<gene>
    <name evidence="4" type="ORF">WM43_06820</name>
</gene>
<evidence type="ECO:0000313" key="5">
    <source>
        <dbReference type="Proteomes" id="UP000076809"/>
    </source>
</evidence>
<feature type="domain" description="Multidrug resistance protein MdtA-like barrel-sandwich hybrid" evidence="3">
    <location>
        <begin position="46"/>
        <end position="229"/>
    </location>
</feature>
<dbReference type="AlphaFoldDB" id="A0A165RPF9"/>
<evidence type="ECO:0000313" key="4">
    <source>
        <dbReference type="EMBL" id="ANB52396.1"/>
    </source>
</evidence>
<comment type="similarity">
    <text evidence="1">Belongs to the membrane fusion protein (MFP) (TC 8.A.1) family.</text>
</comment>
<dbReference type="Gene3D" id="1.10.287.470">
    <property type="entry name" value="Helix hairpin bin"/>
    <property type="match status" value="1"/>
</dbReference>
<dbReference type="PANTHER" id="PTHR30367">
    <property type="entry name" value="P-HYDROXYBENZOIC ACID EFFLUX PUMP SUBUNIT AAEA-RELATED"/>
    <property type="match status" value="1"/>
</dbReference>
<protein>
    <submittedName>
        <fullName evidence="4">Hemolysin D</fullName>
    </submittedName>
</protein>
<evidence type="ECO:0000259" key="3">
    <source>
        <dbReference type="Pfam" id="PF25917"/>
    </source>
</evidence>
<dbReference type="Pfam" id="PF25917">
    <property type="entry name" value="BSH_RND"/>
    <property type="match status" value="1"/>
</dbReference>
<dbReference type="RefSeq" id="WP_043818894.1">
    <property type="nucleotide sequence ID" value="NZ_AP022281.1"/>
</dbReference>
<dbReference type="Gene3D" id="2.40.50.100">
    <property type="match status" value="1"/>
</dbReference>
<dbReference type="Gene3D" id="2.40.30.170">
    <property type="match status" value="1"/>
</dbReference>
<keyword evidence="2" id="KW-0175">Coiled coil</keyword>
<reference evidence="4 5" key="1">
    <citation type="journal article" date="2016" name="J. Clin. Microbiol.">
        <title>Detection and Whole-Genome Sequencing of Carbapenemase-Producing Aeromonas hydrophila Isolates from Routine Perirectal Surveillance Culture.</title>
        <authorList>
            <person name="Hughes H.Y."/>
            <person name="Conlan S.P."/>
            <person name="Lau A.F."/>
            <person name="Dekker J.P."/>
            <person name="Michelin A.V."/>
            <person name="Youn J.H."/>
            <person name="Henderson D.K."/>
            <person name="Frank K.M."/>
            <person name="Segre J.A."/>
            <person name="Palmore T.N."/>
        </authorList>
    </citation>
    <scope>NUCLEOTIDE SEQUENCE [LARGE SCALE GENOMIC DNA]</scope>
    <source>
        <strain evidence="4 5">AVNIH1</strain>
    </source>
</reference>
<sequence length="351" mass="38490">MTPDQQFTRWIKWSMAGFATLFAYFLIADLLMPLTPQAMATRVVTKLAPQVSGKVIEVAVHNNQQVKKGDLLFRLDPAPFELAVEQARLALAQAEQQNSELDAALTAAVAEINAKETLASQKWREAERIDALYQRHMVSLQQKDEADSALRSAQANLRASQAKLAQIKASRGVTGEDNLLLRQARNKLAQAQLALSYSRVHADQDGTITNLQLKPGSIASAGSPLLALVSEQVDVIADFREKSLRHVGEQTRALVAFDGEPGQLYPARVSSLDAGVSAGQFDANGRLAAPVESDRWVRDAQRMRLHLELEQLPDHLPAGARATVQLLPDNALTAMLARGQIHLLSLLHYVY</sequence>
<dbReference type="PANTHER" id="PTHR30367:SF6">
    <property type="entry name" value="SECRETION PROTEIN-RELATED"/>
    <property type="match status" value="1"/>
</dbReference>
<accession>A0A165RPF9</accession>
<dbReference type="InterPro" id="IPR050393">
    <property type="entry name" value="MFP_Efflux_Pump"/>
</dbReference>
<dbReference type="InterPro" id="IPR058625">
    <property type="entry name" value="MdtA-like_BSH"/>
</dbReference>
<dbReference type="OrthoDB" id="8958519at2"/>
<dbReference type="Proteomes" id="UP000076809">
    <property type="component" value="Chromosome"/>
</dbReference>
<dbReference type="SUPFAM" id="SSF111369">
    <property type="entry name" value="HlyD-like secretion proteins"/>
    <property type="match status" value="1"/>
</dbReference>
<feature type="coiled-coil region" evidence="2">
    <location>
        <begin position="143"/>
        <end position="170"/>
    </location>
</feature>